<reference evidence="3" key="2">
    <citation type="submission" date="2025-08" db="UniProtKB">
        <authorList>
            <consortium name="Ensembl"/>
        </authorList>
    </citation>
    <scope>IDENTIFICATION</scope>
</reference>
<keyword evidence="4" id="KW-1185">Reference proteome</keyword>
<evidence type="ECO:0000259" key="2">
    <source>
        <dbReference type="SMART" id="SM00099"/>
    </source>
</evidence>
<evidence type="ECO:0000256" key="1">
    <source>
        <dbReference type="ARBA" id="ARBA00007989"/>
    </source>
</evidence>
<comment type="similarity">
    <text evidence="1">Belongs to the BTG family.</text>
</comment>
<sequence>MKREVRAGVDFLVELLKARGKADEHKVECFGKKLMAILCRRYTNHWYPANPSRGQAFR</sequence>
<dbReference type="InterPro" id="IPR033332">
    <property type="entry name" value="BTG"/>
</dbReference>
<dbReference type="SUPFAM" id="SSF160696">
    <property type="entry name" value="BTG domain-like"/>
    <property type="match status" value="1"/>
</dbReference>
<dbReference type="SMART" id="SM00099">
    <property type="entry name" value="btg1"/>
    <property type="match status" value="1"/>
</dbReference>
<dbReference type="Proteomes" id="UP000694620">
    <property type="component" value="Chromosome 17"/>
</dbReference>
<dbReference type="PRINTS" id="PR00310">
    <property type="entry name" value="ANTIPRLFBTG1"/>
</dbReference>
<dbReference type="Gene3D" id="3.90.640.90">
    <property type="entry name" value="Anti-proliferative protein, N-terminal domain"/>
    <property type="match status" value="1"/>
</dbReference>
<dbReference type="AlphaFoldDB" id="A0A8C4T9J5"/>
<dbReference type="InterPro" id="IPR036054">
    <property type="entry name" value="BTG-like_sf"/>
</dbReference>
<evidence type="ECO:0000313" key="3">
    <source>
        <dbReference type="Ensembl" id="ENSECRP00000029152.1"/>
    </source>
</evidence>
<reference evidence="3" key="3">
    <citation type="submission" date="2025-09" db="UniProtKB">
        <authorList>
            <consortium name="Ensembl"/>
        </authorList>
    </citation>
    <scope>IDENTIFICATION</scope>
</reference>
<name>A0A8C4T9J5_ERPCA</name>
<dbReference type="GO" id="GO:0005737">
    <property type="term" value="C:cytoplasm"/>
    <property type="evidence" value="ECO:0007669"/>
    <property type="project" value="TreeGrafter"/>
</dbReference>
<dbReference type="GO" id="GO:0005634">
    <property type="term" value="C:nucleus"/>
    <property type="evidence" value="ECO:0007669"/>
    <property type="project" value="TreeGrafter"/>
</dbReference>
<dbReference type="Ensembl" id="ENSECRT00000029768.1">
    <property type="protein sequence ID" value="ENSECRP00000029152.1"/>
    <property type="gene ID" value="ENSECRG00000019760.1"/>
</dbReference>
<dbReference type="Pfam" id="PF07742">
    <property type="entry name" value="BTG"/>
    <property type="match status" value="1"/>
</dbReference>
<evidence type="ECO:0000313" key="4">
    <source>
        <dbReference type="Proteomes" id="UP000694620"/>
    </source>
</evidence>
<dbReference type="InterPro" id="IPR002087">
    <property type="entry name" value="Anti_prolifrtn"/>
</dbReference>
<reference evidence="3" key="1">
    <citation type="submission" date="2021-06" db="EMBL/GenBank/DDBJ databases">
        <authorList>
            <consortium name="Wellcome Sanger Institute Data Sharing"/>
        </authorList>
    </citation>
    <scope>NUCLEOTIDE SEQUENCE [LARGE SCALE GENOMIC DNA]</scope>
</reference>
<dbReference type="PANTHER" id="PTHR22978">
    <property type="entry name" value="B-CELL TRANSLOCATION GENE"/>
    <property type="match status" value="1"/>
</dbReference>
<organism evidence="3 4">
    <name type="scientific">Erpetoichthys calabaricus</name>
    <name type="common">Rope fish</name>
    <name type="synonym">Calamoichthys calabaricus</name>
    <dbReference type="NCBI Taxonomy" id="27687"/>
    <lineage>
        <taxon>Eukaryota</taxon>
        <taxon>Metazoa</taxon>
        <taxon>Chordata</taxon>
        <taxon>Craniata</taxon>
        <taxon>Vertebrata</taxon>
        <taxon>Euteleostomi</taxon>
        <taxon>Actinopterygii</taxon>
        <taxon>Polypteriformes</taxon>
        <taxon>Polypteridae</taxon>
        <taxon>Erpetoichthys</taxon>
    </lineage>
</organism>
<accession>A0A8C4T9J5</accession>
<proteinExistence type="inferred from homology"/>
<protein>
    <recommendedName>
        <fullName evidence="2">Anti-proliferative protein domain-containing protein</fullName>
    </recommendedName>
</protein>
<feature type="domain" description="Anti-proliferative protein" evidence="2">
    <location>
        <begin position="1"/>
        <end position="58"/>
    </location>
</feature>
<dbReference type="PANTHER" id="PTHR22978:SF6">
    <property type="entry name" value="PROTEIN BTG3"/>
    <property type="match status" value="1"/>
</dbReference>